<name>A0A821X9I2_9BILA</name>
<evidence type="ECO:0000313" key="1">
    <source>
        <dbReference type="EMBL" id="CAF4903794.1"/>
    </source>
</evidence>
<dbReference type="AlphaFoldDB" id="A0A821X9I2"/>
<sequence length="80" mass="9461">QINRDKDDNDPFISIASVWFDNLALFVHENPEFDTSPVICHINQFIGQNYLMTEQYTFYLAQLQKPKLPQSIFTAKQLFY</sequence>
<dbReference type="Proteomes" id="UP000663873">
    <property type="component" value="Unassembled WGS sequence"/>
</dbReference>
<feature type="non-terminal residue" evidence="2">
    <location>
        <position position="80"/>
    </location>
</feature>
<gene>
    <name evidence="1" type="ORF">UJA718_LOCUS45648</name>
    <name evidence="2" type="ORF">UJA718_LOCUS47224</name>
</gene>
<keyword evidence="3" id="KW-1185">Reference proteome</keyword>
<organism evidence="2 3">
    <name type="scientific">Rotaria socialis</name>
    <dbReference type="NCBI Taxonomy" id="392032"/>
    <lineage>
        <taxon>Eukaryota</taxon>
        <taxon>Metazoa</taxon>
        <taxon>Spiralia</taxon>
        <taxon>Gnathifera</taxon>
        <taxon>Rotifera</taxon>
        <taxon>Eurotatoria</taxon>
        <taxon>Bdelloidea</taxon>
        <taxon>Philodinida</taxon>
        <taxon>Philodinidae</taxon>
        <taxon>Rotaria</taxon>
    </lineage>
</organism>
<proteinExistence type="predicted"/>
<evidence type="ECO:0000313" key="2">
    <source>
        <dbReference type="EMBL" id="CAF4938971.1"/>
    </source>
</evidence>
<dbReference type="EMBL" id="CAJOBP010077626">
    <property type="protein sequence ID" value="CAF4903794.1"/>
    <property type="molecule type" value="Genomic_DNA"/>
</dbReference>
<protein>
    <submittedName>
        <fullName evidence="2">Uncharacterized protein</fullName>
    </submittedName>
</protein>
<comment type="caution">
    <text evidence="2">The sequence shown here is derived from an EMBL/GenBank/DDBJ whole genome shotgun (WGS) entry which is preliminary data.</text>
</comment>
<accession>A0A821X9I2</accession>
<feature type="non-terminal residue" evidence="2">
    <location>
        <position position="1"/>
    </location>
</feature>
<dbReference type="EMBL" id="CAJOBP010088455">
    <property type="protein sequence ID" value="CAF4938971.1"/>
    <property type="molecule type" value="Genomic_DNA"/>
</dbReference>
<evidence type="ECO:0000313" key="3">
    <source>
        <dbReference type="Proteomes" id="UP000663873"/>
    </source>
</evidence>
<reference evidence="2" key="1">
    <citation type="submission" date="2021-02" db="EMBL/GenBank/DDBJ databases">
        <authorList>
            <person name="Nowell W R."/>
        </authorList>
    </citation>
    <scope>NUCLEOTIDE SEQUENCE</scope>
</reference>